<feature type="non-terminal residue" evidence="1">
    <location>
        <position position="114"/>
    </location>
</feature>
<gene>
    <name evidence="1" type="primary">trpE_2</name>
    <name evidence="1" type="ORF">CM83_104229</name>
</gene>
<name>A0A0A9YF55_LYGHE</name>
<sequence>LTTRDNQPDWLPLPDDLAPMYGIPTRNLLGYEELQELHPEARARLGGFQFPDSNNMDGRLRYSPELSSRVNTYLLSIKEKYKAPQIPTHALTRTGLVNTVYVECQNPYNEDPEN</sequence>
<dbReference type="EMBL" id="GBHO01012780">
    <property type="protein sequence ID" value="JAG30824.1"/>
    <property type="molecule type" value="Transcribed_RNA"/>
</dbReference>
<dbReference type="AlphaFoldDB" id="A0A0A9YF55"/>
<accession>A0A0A9YF55</accession>
<reference evidence="1" key="2">
    <citation type="submission" date="2014-07" db="EMBL/GenBank/DDBJ databases">
        <authorList>
            <person name="Hull J."/>
        </authorList>
    </citation>
    <scope>NUCLEOTIDE SEQUENCE</scope>
</reference>
<evidence type="ECO:0000313" key="1">
    <source>
        <dbReference type="EMBL" id="JAG30824.1"/>
    </source>
</evidence>
<organism evidence="1">
    <name type="scientific">Lygus hesperus</name>
    <name type="common">Western plant bug</name>
    <dbReference type="NCBI Taxonomy" id="30085"/>
    <lineage>
        <taxon>Eukaryota</taxon>
        <taxon>Metazoa</taxon>
        <taxon>Ecdysozoa</taxon>
        <taxon>Arthropoda</taxon>
        <taxon>Hexapoda</taxon>
        <taxon>Insecta</taxon>
        <taxon>Pterygota</taxon>
        <taxon>Neoptera</taxon>
        <taxon>Paraneoptera</taxon>
        <taxon>Hemiptera</taxon>
        <taxon>Heteroptera</taxon>
        <taxon>Panheteroptera</taxon>
        <taxon>Cimicomorpha</taxon>
        <taxon>Miridae</taxon>
        <taxon>Mirini</taxon>
        <taxon>Lygus</taxon>
    </lineage>
</organism>
<reference evidence="1" key="1">
    <citation type="journal article" date="2014" name="PLoS ONE">
        <title>Transcriptome-Based Identification of ABC Transporters in the Western Tarnished Plant Bug Lygus hesperus.</title>
        <authorList>
            <person name="Hull J.J."/>
            <person name="Chaney K."/>
            <person name="Geib S.M."/>
            <person name="Fabrick J.A."/>
            <person name="Brent C.S."/>
            <person name="Walsh D."/>
            <person name="Lavine L.C."/>
        </authorList>
    </citation>
    <scope>NUCLEOTIDE SEQUENCE</scope>
</reference>
<protein>
    <submittedName>
        <fullName evidence="1">Anthranilate synthase component 1</fullName>
    </submittedName>
</protein>
<feature type="non-terminal residue" evidence="1">
    <location>
        <position position="1"/>
    </location>
</feature>
<proteinExistence type="predicted"/>